<dbReference type="Proteomes" id="UP000515570">
    <property type="component" value="Chromosome"/>
</dbReference>
<dbReference type="Pfam" id="PF01451">
    <property type="entry name" value="LMWPc"/>
    <property type="match status" value="1"/>
</dbReference>
<dbReference type="InterPro" id="IPR036196">
    <property type="entry name" value="Ptyr_pPase_sf"/>
</dbReference>
<dbReference type="Gene3D" id="1.10.8.1060">
    <property type="entry name" value="Corynebacterium glutamicum thioredoxin-dependent arsenate reductase, N-terminal domain"/>
    <property type="match status" value="1"/>
</dbReference>
<proteinExistence type="predicted"/>
<keyword evidence="4" id="KW-1185">Reference proteome</keyword>
<keyword evidence="1" id="KW-0059">Arsenical resistance</keyword>
<accession>A0A7G5FIR0</accession>
<name>A0A7G5FIR0_9CORY</name>
<protein>
    <submittedName>
        <fullName evidence="3">Low molecular weight phosphatase family protein</fullName>
    </submittedName>
</protein>
<organism evidence="3 4">
    <name type="scientific">Corynebacterium hindlerae</name>
    <dbReference type="NCBI Taxonomy" id="699041"/>
    <lineage>
        <taxon>Bacteria</taxon>
        <taxon>Bacillati</taxon>
        <taxon>Actinomycetota</taxon>
        <taxon>Actinomycetes</taxon>
        <taxon>Mycobacteriales</taxon>
        <taxon>Corynebacteriaceae</taxon>
        <taxon>Corynebacterium</taxon>
    </lineage>
</organism>
<feature type="domain" description="Phosphotyrosine protein phosphatase I" evidence="2">
    <location>
        <begin position="77"/>
        <end position="201"/>
    </location>
</feature>
<evidence type="ECO:0000259" key="2">
    <source>
        <dbReference type="SMART" id="SM00226"/>
    </source>
</evidence>
<gene>
    <name evidence="3" type="ORF">HW450_08600</name>
</gene>
<dbReference type="SMART" id="SM00226">
    <property type="entry name" value="LMWPc"/>
    <property type="match status" value="1"/>
</dbReference>
<dbReference type="GO" id="GO:0046685">
    <property type="term" value="P:response to arsenic-containing substance"/>
    <property type="evidence" value="ECO:0007669"/>
    <property type="project" value="UniProtKB-KW"/>
</dbReference>
<evidence type="ECO:0000256" key="1">
    <source>
        <dbReference type="ARBA" id="ARBA00022849"/>
    </source>
</evidence>
<sequence>MGEGNMSHRDFEIVREDLHRRYGHVVDEVTINGVVDDTIAEQQASAKLTAFLPVFVERFATEKLEGLVEGKETNPRKEVLFACERNAGRSQLASAIMRHLVGDDVFVRSVGLKARGGINPTVIEVLKERGISTEGLYQKEITPRVSHRADVVVLLGIDEIPGIPGDRYIRWEIADPEGASIEEIRTIADAIEAKIRELLPQLEVAVPA</sequence>
<evidence type="ECO:0000313" key="3">
    <source>
        <dbReference type="EMBL" id="QMV86501.1"/>
    </source>
</evidence>
<dbReference type="InterPro" id="IPR023485">
    <property type="entry name" value="Ptyr_pPase"/>
</dbReference>
<dbReference type="SUPFAM" id="SSF52788">
    <property type="entry name" value="Phosphotyrosine protein phosphatases I"/>
    <property type="match status" value="1"/>
</dbReference>
<dbReference type="NCBIfam" id="NF046112">
    <property type="entry name" value="MSMEG_6209_Nter"/>
    <property type="match status" value="1"/>
</dbReference>
<dbReference type="AlphaFoldDB" id="A0A7G5FIR0"/>
<dbReference type="InterPro" id="IPR048716">
    <property type="entry name" value="Phosphatase-like_N"/>
</dbReference>
<dbReference type="Gene3D" id="3.40.50.2300">
    <property type="match status" value="1"/>
</dbReference>
<dbReference type="EMBL" id="CP059833">
    <property type="protein sequence ID" value="QMV86501.1"/>
    <property type="molecule type" value="Genomic_DNA"/>
</dbReference>
<dbReference type="PANTHER" id="PTHR43428:SF1">
    <property type="entry name" value="ARSENATE REDUCTASE"/>
    <property type="match status" value="1"/>
</dbReference>
<evidence type="ECO:0000313" key="4">
    <source>
        <dbReference type="Proteomes" id="UP000515570"/>
    </source>
</evidence>
<dbReference type="PANTHER" id="PTHR43428">
    <property type="entry name" value="ARSENATE REDUCTASE"/>
    <property type="match status" value="1"/>
</dbReference>
<dbReference type="Pfam" id="PF21234">
    <property type="entry name" value="Phosphatase-like_N"/>
    <property type="match status" value="1"/>
</dbReference>
<reference evidence="3 4" key="1">
    <citation type="submission" date="2020-07" db="EMBL/GenBank/DDBJ databases">
        <title>non toxigenic Corynebacterium sp. nov from a clinical source.</title>
        <authorList>
            <person name="Bernier A.-M."/>
            <person name="Bernard K."/>
        </authorList>
    </citation>
    <scope>NUCLEOTIDE SEQUENCE [LARGE SCALE GENOMIC DNA]</scope>
    <source>
        <strain evidence="4">NML 93-0612</strain>
    </source>
</reference>